<gene>
    <name evidence="2" type="ORF">BK138_25010</name>
</gene>
<dbReference type="Pfam" id="PF13160">
    <property type="entry name" value="DUF3995"/>
    <property type="match status" value="1"/>
</dbReference>
<dbReference type="AlphaFoldDB" id="A0A1R1EIR6"/>
<dbReference type="Proteomes" id="UP000187172">
    <property type="component" value="Unassembled WGS sequence"/>
</dbReference>
<keyword evidence="1" id="KW-1133">Transmembrane helix</keyword>
<feature type="transmembrane region" description="Helical" evidence="1">
    <location>
        <begin position="54"/>
        <end position="76"/>
    </location>
</feature>
<reference evidence="2 3" key="1">
    <citation type="submission" date="2016-11" db="EMBL/GenBank/DDBJ databases">
        <title>Paenibacillus species isolates.</title>
        <authorList>
            <person name="Beno S.M."/>
        </authorList>
    </citation>
    <scope>NUCLEOTIDE SEQUENCE [LARGE SCALE GENOMIC DNA]</scope>
    <source>
        <strain evidence="2 3">FSL R5-0378</strain>
    </source>
</reference>
<keyword evidence="1" id="KW-0812">Transmembrane</keyword>
<evidence type="ECO:0008006" key="4">
    <source>
        <dbReference type="Google" id="ProtNLM"/>
    </source>
</evidence>
<feature type="transmembrane region" description="Helical" evidence="1">
    <location>
        <begin position="88"/>
        <end position="118"/>
    </location>
</feature>
<name>A0A1R1EIR6_9BACL</name>
<feature type="transmembrane region" description="Helical" evidence="1">
    <location>
        <begin position="130"/>
        <end position="149"/>
    </location>
</feature>
<sequence length="159" mass="18027">MGMIQHKEVYIFTGFIWCLLFAIISFYWAGGGMIGVNTLGGFIYNQAIEREASFIAMVWLTGFVKLCGGLFLLLLLRPWSSMTNRVLYVLGLLAGILLFLYGLTNVVSLIFACIGLLSLQIDDFALRWRLFFWEPFWMLGGALFILAALKFKREAKSKS</sequence>
<dbReference type="InterPro" id="IPR025058">
    <property type="entry name" value="DUF3995"/>
</dbReference>
<evidence type="ECO:0000256" key="1">
    <source>
        <dbReference type="SAM" id="Phobius"/>
    </source>
</evidence>
<proteinExistence type="predicted"/>
<comment type="caution">
    <text evidence="2">The sequence shown here is derived from an EMBL/GenBank/DDBJ whole genome shotgun (WGS) entry which is preliminary data.</text>
</comment>
<evidence type="ECO:0000313" key="3">
    <source>
        <dbReference type="Proteomes" id="UP000187172"/>
    </source>
</evidence>
<dbReference type="RefSeq" id="WP_244169366.1">
    <property type="nucleotide sequence ID" value="NZ_MRTP01000009.1"/>
</dbReference>
<accession>A0A1R1EIR6</accession>
<evidence type="ECO:0000313" key="2">
    <source>
        <dbReference type="EMBL" id="OMF51708.1"/>
    </source>
</evidence>
<organism evidence="2 3">
    <name type="scientific">Paenibacillus rhizosphaerae</name>
    <dbReference type="NCBI Taxonomy" id="297318"/>
    <lineage>
        <taxon>Bacteria</taxon>
        <taxon>Bacillati</taxon>
        <taxon>Bacillota</taxon>
        <taxon>Bacilli</taxon>
        <taxon>Bacillales</taxon>
        <taxon>Paenibacillaceae</taxon>
        <taxon>Paenibacillus</taxon>
    </lineage>
</organism>
<protein>
    <recommendedName>
        <fullName evidence="4">DUF3995 domain-containing protein</fullName>
    </recommendedName>
</protein>
<dbReference type="EMBL" id="MRTP01000009">
    <property type="protein sequence ID" value="OMF51708.1"/>
    <property type="molecule type" value="Genomic_DNA"/>
</dbReference>
<keyword evidence="3" id="KW-1185">Reference proteome</keyword>
<feature type="transmembrane region" description="Helical" evidence="1">
    <location>
        <begin position="9"/>
        <end position="29"/>
    </location>
</feature>
<keyword evidence="1" id="KW-0472">Membrane</keyword>